<dbReference type="RefSeq" id="WP_043447741.1">
    <property type="nucleotide sequence ID" value="NZ_CP009313.1"/>
</dbReference>
<proteinExistence type="predicted"/>
<reference evidence="2" key="1">
    <citation type="submission" date="2014-09" db="EMBL/GenBank/DDBJ databases">
        <title>Sequence of the Streptomyces nodosus genome.</title>
        <authorList>
            <person name="Sweeney P."/>
            <person name="Stephens N."/>
            <person name="Murphy C."/>
            <person name="Caffrey P."/>
        </authorList>
    </citation>
    <scope>NUCLEOTIDE SEQUENCE [LARGE SCALE GENOMIC DNA]</scope>
    <source>
        <strain evidence="2">ATCC 14899</strain>
    </source>
</reference>
<keyword evidence="2" id="KW-1185">Reference proteome</keyword>
<evidence type="ECO:0000313" key="2">
    <source>
        <dbReference type="Proteomes" id="UP000031526"/>
    </source>
</evidence>
<protein>
    <submittedName>
        <fullName evidence="1">Uncharacterized protein</fullName>
    </submittedName>
</protein>
<dbReference type="EMBL" id="CP009313">
    <property type="protein sequence ID" value="AJE44497.1"/>
    <property type="molecule type" value="Genomic_DNA"/>
</dbReference>
<name>A0A0B5DW90_9ACTN</name>
<reference evidence="1 2" key="2">
    <citation type="journal article" date="2016" name="Appl. Microbiol. Biotechnol.">
        <title>Exploiting the genome sequence of Streptomyces nodosus for enhanced antibiotic production.</title>
        <authorList>
            <person name="Sweeney P."/>
            <person name="Murphy C.D."/>
            <person name="Caffrey P."/>
        </authorList>
    </citation>
    <scope>NUCLEOTIDE SEQUENCE [LARGE SCALE GENOMIC DNA]</scope>
    <source>
        <strain evidence="1 2">ATCC 14899</strain>
    </source>
</reference>
<sequence length="226" mass="25006">MRSVFAAHQDEIDSLREGWQLAADSPLREWLRQASPNYQEAALVLLPEQASREADELLSKARARLQHESADHQWSLEESRRTIAKLLCETEEVQSAAKKILEEAHRAAGVLVRDAEQQAQSIVGDAQTWTAHCRAAAGQQAVEATRARSRVRDSDAAFDEVCAGSWQLLLFAAHKAWDRAGFRLPEHVVIESACEVQSLQPMWASGMRSDVAAVVNRSRSDGGSIP</sequence>
<accession>A0A0B5DW90</accession>
<dbReference type="STRING" id="40318.SNOD_34390"/>
<evidence type="ECO:0000313" key="1">
    <source>
        <dbReference type="EMBL" id="AJE44497.1"/>
    </source>
</evidence>
<dbReference type="AlphaFoldDB" id="A0A0B5DW90"/>
<organism evidence="1 2">
    <name type="scientific">Streptomyces nodosus</name>
    <dbReference type="NCBI Taxonomy" id="40318"/>
    <lineage>
        <taxon>Bacteria</taxon>
        <taxon>Bacillati</taxon>
        <taxon>Actinomycetota</taxon>
        <taxon>Actinomycetes</taxon>
        <taxon>Kitasatosporales</taxon>
        <taxon>Streptomycetaceae</taxon>
        <taxon>Streptomyces</taxon>
    </lineage>
</organism>
<dbReference type="Proteomes" id="UP000031526">
    <property type="component" value="Chromosome"/>
</dbReference>
<gene>
    <name evidence="1" type="ORF">SNOD_34390</name>
</gene>
<dbReference type="HOGENOM" id="CLU_1224192_0_0_11"/>